<feature type="disulfide bond" evidence="9">
    <location>
        <begin position="427"/>
        <end position="461"/>
    </location>
</feature>
<keyword evidence="5 10" id="KW-0378">Hydrolase</keyword>
<dbReference type="Pfam" id="PF00026">
    <property type="entry name" value="Asp"/>
    <property type="match status" value="1"/>
</dbReference>
<feature type="non-terminal residue" evidence="13">
    <location>
        <position position="503"/>
    </location>
</feature>
<protein>
    <submittedName>
        <fullName evidence="13">Aspartic peptidase domain-containing protein</fullName>
    </submittedName>
</protein>
<keyword evidence="2 10" id="KW-0645">Protease</keyword>
<dbReference type="EMBL" id="MCFF01000013">
    <property type="protein sequence ID" value="ORZ20175.1"/>
    <property type="molecule type" value="Genomic_DNA"/>
</dbReference>
<keyword evidence="14" id="KW-1185">Reference proteome</keyword>
<comment type="similarity">
    <text evidence="1 10">Belongs to the peptidase A1 family.</text>
</comment>
<name>A0A1Y2GRL5_9FUNG</name>
<dbReference type="RefSeq" id="XP_021882715.1">
    <property type="nucleotide sequence ID" value="XM_022021430.1"/>
</dbReference>
<feature type="active site" evidence="8">
    <location>
        <position position="391"/>
    </location>
</feature>
<dbReference type="InParanoid" id="A0A1Y2GRL5"/>
<dbReference type="InterPro" id="IPR021109">
    <property type="entry name" value="Peptidase_aspartic_dom_sf"/>
</dbReference>
<dbReference type="PANTHER" id="PTHR47966">
    <property type="entry name" value="BETA-SITE APP-CLEAVING ENZYME, ISOFORM A-RELATED"/>
    <property type="match status" value="1"/>
</dbReference>
<evidence type="ECO:0000256" key="4">
    <source>
        <dbReference type="ARBA" id="ARBA00022750"/>
    </source>
</evidence>
<dbReference type="CDD" id="cd05471">
    <property type="entry name" value="pepsin_like"/>
    <property type="match status" value="1"/>
</dbReference>
<evidence type="ECO:0000256" key="3">
    <source>
        <dbReference type="ARBA" id="ARBA00022729"/>
    </source>
</evidence>
<keyword evidence="3" id="KW-0732">Signal</keyword>
<reference evidence="13 14" key="1">
    <citation type="submission" date="2016-07" db="EMBL/GenBank/DDBJ databases">
        <title>Pervasive Adenine N6-methylation of Active Genes in Fungi.</title>
        <authorList>
            <consortium name="DOE Joint Genome Institute"/>
            <person name="Mondo S.J."/>
            <person name="Dannebaum R.O."/>
            <person name="Kuo R.C."/>
            <person name="Labutti K."/>
            <person name="Haridas S."/>
            <person name="Kuo A."/>
            <person name="Salamov A."/>
            <person name="Ahrendt S.R."/>
            <person name="Lipzen A."/>
            <person name="Sullivan W."/>
            <person name="Andreopoulos W.B."/>
            <person name="Clum A."/>
            <person name="Lindquist E."/>
            <person name="Daum C."/>
            <person name="Ramamoorthy G.K."/>
            <person name="Gryganskyi A."/>
            <person name="Culley D."/>
            <person name="Magnuson J.K."/>
            <person name="James T.Y."/>
            <person name="O'Malley M.A."/>
            <person name="Stajich J.E."/>
            <person name="Spatafora J.W."/>
            <person name="Visel A."/>
            <person name="Grigoriev I.V."/>
        </authorList>
    </citation>
    <scope>NUCLEOTIDE SEQUENCE [LARGE SCALE GENOMIC DNA]</scope>
    <source>
        <strain evidence="13 14">NRRL 3116</strain>
    </source>
</reference>
<dbReference type="GeneID" id="33563274"/>
<dbReference type="OrthoDB" id="15189at2759"/>
<feature type="domain" description="Peptidase A1" evidence="12">
    <location>
        <begin position="191"/>
        <end position="499"/>
    </location>
</feature>
<feature type="compositionally biased region" description="Basic and acidic residues" evidence="11">
    <location>
        <begin position="126"/>
        <end position="173"/>
    </location>
</feature>
<evidence type="ECO:0000313" key="14">
    <source>
        <dbReference type="Proteomes" id="UP000193648"/>
    </source>
</evidence>
<dbReference type="InterPro" id="IPR033121">
    <property type="entry name" value="PEPTIDASE_A1"/>
</dbReference>
<feature type="region of interest" description="Disordered" evidence="11">
    <location>
        <begin position="89"/>
        <end position="173"/>
    </location>
</feature>
<evidence type="ECO:0000256" key="8">
    <source>
        <dbReference type="PIRSR" id="PIRSR601461-1"/>
    </source>
</evidence>
<evidence type="ECO:0000259" key="12">
    <source>
        <dbReference type="PROSITE" id="PS51767"/>
    </source>
</evidence>
<dbReference type="GO" id="GO:0006508">
    <property type="term" value="P:proteolysis"/>
    <property type="evidence" value="ECO:0007669"/>
    <property type="project" value="UniProtKB-KW"/>
</dbReference>
<feature type="active site" evidence="8">
    <location>
        <position position="209"/>
    </location>
</feature>
<dbReference type="InterPro" id="IPR001461">
    <property type="entry name" value="Aspartic_peptidase_A1"/>
</dbReference>
<dbReference type="FunCoup" id="A0A1Y2GRL5">
    <property type="interactions" value="56"/>
</dbReference>
<evidence type="ECO:0000256" key="10">
    <source>
        <dbReference type="RuleBase" id="RU000454"/>
    </source>
</evidence>
<accession>A0A1Y2GRL5</accession>
<dbReference type="FunFam" id="2.40.70.10:FF:000008">
    <property type="entry name" value="Cathepsin D"/>
    <property type="match status" value="1"/>
</dbReference>
<evidence type="ECO:0000313" key="13">
    <source>
        <dbReference type="EMBL" id="ORZ20175.1"/>
    </source>
</evidence>
<keyword evidence="6" id="KW-0865">Zymogen</keyword>
<feature type="compositionally biased region" description="Basic and acidic residues" evidence="11">
    <location>
        <begin position="98"/>
        <end position="113"/>
    </location>
</feature>
<keyword evidence="7 9" id="KW-1015">Disulfide bond</keyword>
<evidence type="ECO:0000256" key="9">
    <source>
        <dbReference type="PIRSR" id="PIRSR601461-2"/>
    </source>
</evidence>
<dbReference type="Proteomes" id="UP000193648">
    <property type="component" value="Unassembled WGS sequence"/>
</dbReference>
<evidence type="ECO:0000256" key="7">
    <source>
        <dbReference type="ARBA" id="ARBA00023157"/>
    </source>
</evidence>
<proteinExistence type="inferred from homology"/>
<comment type="caution">
    <text evidence="13">The sequence shown here is derived from an EMBL/GenBank/DDBJ whole genome shotgun (WGS) entry which is preliminary data.</text>
</comment>
<dbReference type="GO" id="GO:0004190">
    <property type="term" value="F:aspartic-type endopeptidase activity"/>
    <property type="evidence" value="ECO:0007669"/>
    <property type="project" value="UniProtKB-KW"/>
</dbReference>
<dbReference type="PRINTS" id="PR00792">
    <property type="entry name" value="PEPSIN"/>
</dbReference>
<dbReference type="InterPro" id="IPR001969">
    <property type="entry name" value="Aspartic_peptidase_AS"/>
</dbReference>
<dbReference type="SUPFAM" id="SSF50630">
    <property type="entry name" value="Acid proteases"/>
    <property type="match status" value="1"/>
</dbReference>
<keyword evidence="4 10" id="KW-0064">Aspartyl protease</keyword>
<evidence type="ECO:0000256" key="2">
    <source>
        <dbReference type="ARBA" id="ARBA00022670"/>
    </source>
</evidence>
<evidence type="ECO:0000256" key="6">
    <source>
        <dbReference type="ARBA" id="ARBA00023145"/>
    </source>
</evidence>
<dbReference type="Gene3D" id="2.40.70.10">
    <property type="entry name" value="Acid Proteases"/>
    <property type="match status" value="2"/>
</dbReference>
<evidence type="ECO:0000256" key="11">
    <source>
        <dbReference type="SAM" id="MobiDB-lite"/>
    </source>
</evidence>
<dbReference type="InterPro" id="IPR034164">
    <property type="entry name" value="Pepsin-like_dom"/>
</dbReference>
<evidence type="ECO:0000256" key="5">
    <source>
        <dbReference type="ARBA" id="ARBA00022801"/>
    </source>
</evidence>
<gene>
    <name evidence="13" type="ORF">BCR41DRAFT_321244</name>
</gene>
<dbReference type="PROSITE" id="PS51767">
    <property type="entry name" value="PEPTIDASE_A1"/>
    <property type="match status" value="1"/>
</dbReference>
<dbReference type="AlphaFoldDB" id="A0A1Y2GRL5"/>
<feature type="disulfide bond" evidence="9">
    <location>
        <begin position="222"/>
        <end position="227"/>
    </location>
</feature>
<dbReference type="PANTHER" id="PTHR47966:SF51">
    <property type="entry name" value="BETA-SITE APP-CLEAVING ENZYME, ISOFORM A-RELATED"/>
    <property type="match status" value="1"/>
</dbReference>
<evidence type="ECO:0000256" key="1">
    <source>
        <dbReference type="ARBA" id="ARBA00007447"/>
    </source>
</evidence>
<dbReference type="PROSITE" id="PS00141">
    <property type="entry name" value="ASP_PROTEASE"/>
    <property type="match status" value="1"/>
</dbReference>
<dbReference type="STRING" id="64571.A0A1Y2GRL5"/>
<sequence length="503" mass="56259">MIDLLTNLKGPELEIQKYEVANTNELTDTSVHCGCDTLCQNKNLMDALAKITISKRRYSTRSDISPFIPLSHNMQLMNEEDSIRKRTATFMKRSNVYPEREADKSAKMKTGEKHRSKGKPTQGDINKNEHSKSNNSDHRHTKDNEGKAKRSKTAEKHKMSAKEVHQEESGYEDHTPQAFIKLNTIGAVSGYYGRVEIGNPGQYFDVVFDTGSSDLWIPSIKCIEDGCINHQRYNSQRSSSHKSISPPSSFEIEYGTGEVSGLISEDIVTIGGITSKKPVRFAESTSTSSIFEHAVFDGVFGLGYQEMSSSHERPPFLAMLEQHAIKRGMFGFYMGKGYGELALGGYDQSKVEGNQITWSKVVKKGYWEIMMEKVELNQDDILKKPVHAIVDTGTTQIIMPVNLARHLHSKVLPGAAHIHDNIYSLPCDHKDLPTLRIQISGAMFDVPPSLYVLQQIAPGRCMSGFAGEEVDGTAWILGDVFLRSIYSIYDFDNNRVGFGRLNS</sequence>
<organism evidence="13 14">
    <name type="scientific">Lobosporangium transversale</name>
    <dbReference type="NCBI Taxonomy" id="64571"/>
    <lineage>
        <taxon>Eukaryota</taxon>
        <taxon>Fungi</taxon>
        <taxon>Fungi incertae sedis</taxon>
        <taxon>Mucoromycota</taxon>
        <taxon>Mortierellomycotina</taxon>
        <taxon>Mortierellomycetes</taxon>
        <taxon>Mortierellales</taxon>
        <taxon>Mortierellaceae</taxon>
        <taxon>Lobosporangium</taxon>
    </lineage>
</organism>